<feature type="transmembrane region" description="Helical" evidence="1">
    <location>
        <begin position="334"/>
        <end position="353"/>
    </location>
</feature>
<keyword evidence="1" id="KW-1133">Transmembrane helix</keyword>
<name>A0A2P4YXK5_9CRYT</name>
<accession>A0A2P4YXK5</accession>
<feature type="transmembrane region" description="Helical" evidence="1">
    <location>
        <begin position="107"/>
        <end position="128"/>
    </location>
</feature>
<proteinExistence type="predicted"/>
<feature type="transmembrane region" description="Helical" evidence="1">
    <location>
        <begin position="295"/>
        <end position="313"/>
    </location>
</feature>
<organism evidence="2 3">
    <name type="scientific">Cryptosporidium meleagridis</name>
    <dbReference type="NCBI Taxonomy" id="93969"/>
    <lineage>
        <taxon>Eukaryota</taxon>
        <taxon>Sar</taxon>
        <taxon>Alveolata</taxon>
        <taxon>Apicomplexa</taxon>
        <taxon>Conoidasida</taxon>
        <taxon>Coccidia</taxon>
        <taxon>Eucoccidiorida</taxon>
        <taxon>Eimeriorina</taxon>
        <taxon>Cryptosporidiidae</taxon>
        <taxon>Cryptosporidium</taxon>
    </lineage>
</organism>
<dbReference type="EMBL" id="JIBK01000004">
    <property type="protein sequence ID" value="POM82539.1"/>
    <property type="molecule type" value="Genomic_DNA"/>
</dbReference>
<keyword evidence="3" id="KW-1185">Reference proteome</keyword>
<evidence type="ECO:0000313" key="3">
    <source>
        <dbReference type="Proteomes" id="UP000236928"/>
    </source>
</evidence>
<feature type="transmembrane region" description="Helical" evidence="1">
    <location>
        <begin position="241"/>
        <end position="263"/>
    </location>
</feature>
<dbReference type="VEuPathDB" id="CryptoDB:CmeUKMEL1_02900"/>
<sequence>MENGEKYIQKVGMKEGRVSRTQYLFFQVYNNTKRCCWSVSIPRECIALSRILLEYPYSYFLPLLSCFQCIITITVCHIFSSALSHLPYYKLFLPFTYFLTIHSPEKYIYIFGLLFSWVLFVLSIPMLYHLLFYHLPQPLEVWVTPRYSRIGELMANIENSANELDSEKGSHNHYMEHNQKKILNKSTNRRNERCPAEDYCTENETILNVDEYEANNFGSTNLIRVKRGVFHRAIATWNLRITFFSLSLAVFFAFSALIFPFGLNLRRIIFSDIGASSGTLYYLTNTLLSISPSNLFAFFTFIHVLLISIYVFIYRRPVISRLSRILKMSCSATMVIIILVRSISTFILSHYYMNKFRSGRLFNDNYPNLNSFLADFNIKMKANHSFYIRMALASSSQYLFLFVTMVFISSYSLDIHQLHLSSINAFKSTEESESYSLIKRGGDFVSNNDEKDSILY</sequence>
<keyword evidence="1" id="KW-0472">Membrane</keyword>
<reference evidence="2 3" key="1">
    <citation type="submission" date="2014-04" db="EMBL/GenBank/DDBJ databases">
        <title>Comparative Genomics of Cryptosporidium Species.</title>
        <authorList>
            <person name="Silva J.C."/>
            <person name="Su Q."/>
            <person name="Chalmers R."/>
            <person name="Chibucos M.C."/>
            <person name="Elwin K."/>
            <person name="Godinez A."/>
            <person name="Guo F."/>
            <person name="Huynh K."/>
            <person name="Orvis J."/>
            <person name="Ott S."/>
            <person name="Sadzewicz L."/>
            <person name="Sengamalay N."/>
            <person name="Shetty A."/>
            <person name="Sun M."/>
            <person name="Tallon L."/>
            <person name="Xiao L."/>
            <person name="Zhang H."/>
            <person name="Fraser C.M."/>
            <person name="Zhu G."/>
            <person name="Kissinger J."/>
            <person name="Widmer G."/>
        </authorList>
    </citation>
    <scope>NUCLEOTIDE SEQUENCE [LARGE SCALE GENOMIC DNA]</scope>
    <source>
        <strain evidence="2 3">UKMEL1</strain>
    </source>
</reference>
<gene>
    <name evidence="2" type="ORF">CmeUKMEL1_02900</name>
</gene>
<evidence type="ECO:0000256" key="1">
    <source>
        <dbReference type="SAM" id="Phobius"/>
    </source>
</evidence>
<dbReference type="AlphaFoldDB" id="A0A2P4YXK5"/>
<feature type="transmembrane region" description="Helical" evidence="1">
    <location>
        <begin position="59"/>
        <end position="87"/>
    </location>
</feature>
<dbReference type="Proteomes" id="UP000236928">
    <property type="component" value="Unassembled WGS sequence"/>
</dbReference>
<protein>
    <submittedName>
        <fullName evidence="2">Uncharacterized protein</fullName>
    </submittedName>
</protein>
<keyword evidence="1" id="KW-0812">Transmembrane</keyword>
<evidence type="ECO:0000313" key="2">
    <source>
        <dbReference type="EMBL" id="POM82539.1"/>
    </source>
</evidence>
<feature type="transmembrane region" description="Helical" evidence="1">
    <location>
        <begin position="386"/>
        <end position="408"/>
    </location>
</feature>
<comment type="caution">
    <text evidence="2">The sequence shown here is derived from an EMBL/GenBank/DDBJ whole genome shotgun (WGS) entry which is preliminary data.</text>
</comment>
<dbReference type="OrthoDB" id="340619at2759"/>